<protein>
    <submittedName>
        <fullName evidence="1">Uncharacterized protein</fullName>
    </submittedName>
</protein>
<organism evidence="1 2">
    <name type="scientific">Pristionchus entomophagus</name>
    <dbReference type="NCBI Taxonomy" id="358040"/>
    <lineage>
        <taxon>Eukaryota</taxon>
        <taxon>Metazoa</taxon>
        <taxon>Ecdysozoa</taxon>
        <taxon>Nematoda</taxon>
        <taxon>Chromadorea</taxon>
        <taxon>Rhabditida</taxon>
        <taxon>Rhabditina</taxon>
        <taxon>Diplogasteromorpha</taxon>
        <taxon>Diplogasteroidea</taxon>
        <taxon>Neodiplogasteridae</taxon>
        <taxon>Pristionchus</taxon>
    </lineage>
</organism>
<evidence type="ECO:0000313" key="2">
    <source>
        <dbReference type="Proteomes" id="UP001432027"/>
    </source>
</evidence>
<dbReference type="AlphaFoldDB" id="A0AAV5SDR0"/>
<comment type="caution">
    <text evidence="1">The sequence shown here is derived from an EMBL/GenBank/DDBJ whole genome shotgun (WGS) entry which is preliminary data.</text>
</comment>
<keyword evidence="2" id="KW-1185">Reference proteome</keyword>
<accession>A0AAV5SDR0</accession>
<name>A0AAV5SDR0_9BILA</name>
<proteinExistence type="predicted"/>
<dbReference type="Proteomes" id="UP001432027">
    <property type="component" value="Unassembled WGS sequence"/>
</dbReference>
<reference evidence="1" key="1">
    <citation type="submission" date="2023-10" db="EMBL/GenBank/DDBJ databases">
        <title>Genome assembly of Pristionchus species.</title>
        <authorList>
            <person name="Yoshida K."/>
            <person name="Sommer R.J."/>
        </authorList>
    </citation>
    <scope>NUCLEOTIDE SEQUENCE</scope>
    <source>
        <strain evidence="1">RS0144</strain>
    </source>
</reference>
<evidence type="ECO:0000313" key="1">
    <source>
        <dbReference type="EMBL" id="GMS80672.1"/>
    </source>
</evidence>
<dbReference type="EMBL" id="BTSX01000001">
    <property type="protein sequence ID" value="GMS80672.1"/>
    <property type="molecule type" value="Genomic_DNA"/>
</dbReference>
<gene>
    <name evidence="1" type="ORF">PENTCL1PPCAC_2847</name>
</gene>
<sequence length="89" mass="9746">MEWTCDTGDANPVGTMKKAVFVSKRRRKLTSTRQNTNFFTPQKARLQTGTAAYNTAPEKPTASNGPCANHNKEGKNVFSLISSRLSVLA</sequence>